<dbReference type="CDD" id="cd20628">
    <property type="entry name" value="CYP4"/>
    <property type="match status" value="1"/>
</dbReference>
<dbReference type="GO" id="GO:0005789">
    <property type="term" value="C:endoplasmic reticulum membrane"/>
    <property type="evidence" value="ECO:0007669"/>
    <property type="project" value="UniProtKB-SubCell"/>
</dbReference>
<evidence type="ECO:0000256" key="12">
    <source>
        <dbReference type="ARBA" id="ARBA00023136"/>
    </source>
</evidence>
<keyword evidence="8" id="KW-0492">Microsome</keyword>
<dbReference type="PRINTS" id="PR00385">
    <property type="entry name" value="P450"/>
</dbReference>
<organism evidence="13">
    <name type="scientific">Timema shepardi</name>
    <name type="common">Walking stick</name>
    <dbReference type="NCBI Taxonomy" id="629360"/>
    <lineage>
        <taxon>Eukaryota</taxon>
        <taxon>Metazoa</taxon>
        <taxon>Ecdysozoa</taxon>
        <taxon>Arthropoda</taxon>
        <taxon>Hexapoda</taxon>
        <taxon>Insecta</taxon>
        <taxon>Pterygota</taxon>
        <taxon>Neoptera</taxon>
        <taxon>Polyneoptera</taxon>
        <taxon>Phasmatodea</taxon>
        <taxon>Timematodea</taxon>
        <taxon>Timematoidea</taxon>
        <taxon>Timematidae</taxon>
        <taxon>Timema</taxon>
    </lineage>
</organism>
<proteinExistence type="inferred from homology"/>
<comment type="cofactor">
    <cofactor evidence="1">
        <name>heme</name>
        <dbReference type="ChEBI" id="CHEBI:30413"/>
    </cofactor>
</comment>
<dbReference type="PANTHER" id="PTHR24291:SF189">
    <property type="entry name" value="CYTOCHROME P450 4C3-RELATED"/>
    <property type="match status" value="1"/>
</dbReference>
<keyword evidence="7" id="KW-0256">Endoplasmic reticulum</keyword>
<dbReference type="GO" id="GO:0004497">
    <property type="term" value="F:monooxygenase activity"/>
    <property type="evidence" value="ECO:0007669"/>
    <property type="project" value="UniProtKB-KW"/>
</dbReference>
<evidence type="ECO:0000256" key="9">
    <source>
        <dbReference type="ARBA" id="ARBA00023002"/>
    </source>
</evidence>
<dbReference type="Gene3D" id="1.10.630.10">
    <property type="entry name" value="Cytochrome P450"/>
    <property type="match status" value="1"/>
</dbReference>
<dbReference type="EMBL" id="OC001411">
    <property type="protein sequence ID" value="CAD7259853.1"/>
    <property type="molecule type" value="Genomic_DNA"/>
</dbReference>
<evidence type="ECO:0000256" key="3">
    <source>
        <dbReference type="ARBA" id="ARBA00004406"/>
    </source>
</evidence>
<dbReference type="SUPFAM" id="SSF48264">
    <property type="entry name" value="Cytochrome P450"/>
    <property type="match status" value="1"/>
</dbReference>
<evidence type="ECO:0000313" key="13">
    <source>
        <dbReference type="EMBL" id="CAD7259853.1"/>
    </source>
</evidence>
<dbReference type="PRINTS" id="PR00463">
    <property type="entry name" value="EP450I"/>
</dbReference>
<accession>A0A7R9AT21</accession>
<dbReference type="InterPro" id="IPR050196">
    <property type="entry name" value="Cytochrome_P450_Monoox"/>
</dbReference>
<dbReference type="Pfam" id="PF00067">
    <property type="entry name" value="p450"/>
    <property type="match status" value="1"/>
</dbReference>
<evidence type="ECO:0000256" key="1">
    <source>
        <dbReference type="ARBA" id="ARBA00001971"/>
    </source>
</evidence>
<evidence type="ECO:0000256" key="11">
    <source>
        <dbReference type="ARBA" id="ARBA00023033"/>
    </source>
</evidence>
<comment type="subcellular location">
    <subcellularLocation>
        <location evidence="3">Endoplasmic reticulum membrane</location>
        <topology evidence="3">Peripheral membrane protein</topology>
    </subcellularLocation>
    <subcellularLocation>
        <location evidence="2">Microsome membrane</location>
        <topology evidence="2">Peripheral membrane protein</topology>
    </subcellularLocation>
</comment>
<keyword evidence="11" id="KW-0503">Monooxygenase</keyword>
<keyword evidence="6" id="KW-0479">Metal-binding</keyword>
<evidence type="ECO:0000256" key="8">
    <source>
        <dbReference type="ARBA" id="ARBA00022848"/>
    </source>
</evidence>
<evidence type="ECO:0000256" key="2">
    <source>
        <dbReference type="ARBA" id="ARBA00004174"/>
    </source>
</evidence>
<evidence type="ECO:0008006" key="14">
    <source>
        <dbReference type="Google" id="ProtNLM"/>
    </source>
</evidence>
<dbReference type="GO" id="GO:0020037">
    <property type="term" value="F:heme binding"/>
    <property type="evidence" value="ECO:0007669"/>
    <property type="project" value="InterPro"/>
</dbReference>
<sequence length="433" mass="50238">MDTIPIVMRLCDEYGPIWKLQCLGDNVVFLTNEEDIEDTQILQARRPGQGDGGSDCQYSMVAALLDRISILMRLCDEYGPIWKLQCLGDKMVILTNEEDIEMLNYYMSHRQLLSNTKYITKSEIYRTVIPWLKDGLLTSTGARWHSRRKLLTPAFHFKILEEFIPIFNKNSSIFVEKLSEYIDKDCVPINKLVSLCTLDIICETAMGTCINTQTSSESEYVKAVIRVSELMFYRILSPWLWKPFMLSLSPTGWEQRKILRTLHGFTEKVRSTLLEEAQVIKERRAEYKEAAKKHGYFLDQLNNTNKKRLTFLDLLIEVAEREGTLSNKEIREEVDTFMFEVFNQMFQGHDTTSAGISWALCLLGRNPHVQDRVVEELQGIFGDSDRPATFSDLQAMKYLEQVIKESLRLYPSVPFYGRYLEDDIIISELSPNY</sequence>
<dbReference type="AlphaFoldDB" id="A0A7R9AT21"/>
<evidence type="ECO:0000256" key="4">
    <source>
        <dbReference type="ARBA" id="ARBA00010617"/>
    </source>
</evidence>
<evidence type="ECO:0000256" key="7">
    <source>
        <dbReference type="ARBA" id="ARBA00022824"/>
    </source>
</evidence>
<dbReference type="InterPro" id="IPR001128">
    <property type="entry name" value="Cyt_P450"/>
</dbReference>
<evidence type="ECO:0000256" key="6">
    <source>
        <dbReference type="ARBA" id="ARBA00022723"/>
    </source>
</evidence>
<name>A0A7R9AT21_TIMSH</name>
<protein>
    <recommendedName>
        <fullName evidence="14">Cytochrome P450</fullName>
    </recommendedName>
</protein>
<keyword evidence="10" id="KW-0408">Iron</keyword>
<evidence type="ECO:0000256" key="5">
    <source>
        <dbReference type="ARBA" id="ARBA00022617"/>
    </source>
</evidence>
<dbReference type="PANTHER" id="PTHR24291">
    <property type="entry name" value="CYTOCHROME P450 FAMILY 4"/>
    <property type="match status" value="1"/>
</dbReference>
<keyword evidence="12" id="KW-0472">Membrane</keyword>
<gene>
    <name evidence="13" type="ORF">TSIB3V08_LOCUS4049</name>
</gene>
<comment type="similarity">
    <text evidence="4">Belongs to the cytochrome P450 family.</text>
</comment>
<dbReference type="GO" id="GO:0016705">
    <property type="term" value="F:oxidoreductase activity, acting on paired donors, with incorporation or reduction of molecular oxygen"/>
    <property type="evidence" value="ECO:0007669"/>
    <property type="project" value="InterPro"/>
</dbReference>
<reference evidence="13" key="1">
    <citation type="submission" date="2020-11" db="EMBL/GenBank/DDBJ databases">
        <authorList>
            <person name="Tran Van P."/>
        </authorList>
    </citation>
    <scope>NUCLEOTIDE SEQUENCE</scope>
</reference>
<evidence type="ECO:0000256" key="10">
    <source>
        <dbReference type="ARBA" id="ARBA00023004"/>
    </source>
</evidence>
<keyword evidence="5" id="KW-0349">Heme</keyword>
<keyword evidence="9" id="KW-0560">Oxidoreductase</keyword>
<dbReference type="InterPro" id="IPR002401">
    <property type="entry name" value="Cyt_P450_E_grp-I"/>
</dbReference>
<dbReference type="InterPro" id="IPR036396">
    <property type="entry name" value="Cyt_P450_sf"/>
</dbReference>
<dbReference type="GO" id="GO:0005506">
    <property type="term" value="F:iron ion binding"/>
    <property type="evidence" value="ECO:0007669"/>
    <property type="project" value="InterPro"/>
</dbReference>